<sequence length="333" mass="37005">IEDQDGETVDMAALEKAADYYLSHGILSWDHKHKQNNDPESIIGEPLEVKFTDDKKTLVKGWLYQHNDKAKKVWNNIRSGAERLGSSIGGGILRKASDRIRRVVWDEVAITHKPRNDGTLGSVSMIPFSAFAKAISYSEGGTSLEEFVKALTAGSGDEDEEEEEVDDKEAKGVKKSIDDFLAEDPEAEAAMDVSPFLAQLTKAVKAIEERVDGLQKSISDKMVGVETMLKAQGKATYLQMELQKSQRTTVELIAKEDREVGGMLRMRKSRFDGEGSVNIDGPTVLEKSREWVAEKKIDILEAGLIEQRVNKNSLGTYKDDLDSKVERLIKEAS</sequence>
<feature type="non-terminal residue" evidence="1">
    <location>
        <position position="1"/>
    </location>
</feature>
<organism evidence="1">
    <name type="scientific">marine sediment metagenome</name>
    <dbReference type="NCBI Taxonomy" id="412755"/>
    <lineage>
        <taxon>unclassified sequences</taxon>
        <taxon>metagenomes</taxon>
        <taxon>ecological metagenomes</taxon>
    </lineage>
</organism>
<dbReference type="EMBL" id="LAZR01046281">
    <property type="protein sequence ID" value="KKK96903.1"/>
    <property type="molecule type" value="Genomic_DNA"/>
</dbReference>
<evidence type="ECO:0000313" key="1">
    <source>
        <dbReference type="EMBL" id="KKK96903.1"/>
    </source>
</evidence>
<name>A0A0F8ZSX1_9ZZZZ</name>
<accession>A0A0F8ZSX1</accession>
<gene>
    <name evidence="1" type="ORF">LCGC14_2658100</name>
</gene>
<proteinExistence type="predicted"/>
<comment type="caution">
    <text evidence="1">The sequence shown here is derived from an EMBL/GenBank/DDBJ whole genome shotgun (WGS) entry which is preliminary data.</text>
</comment>
<dbReference type="AlphaFoldDB" id="A0A0F8ZSX1"/>
<protein>
    <submittedName>
        <fullName evidence="1">Uncharacterized protein</fullName>
    </submittedName>
</protein>
<reference evidence="1" key="1">
    <citation type="journal article" date="2015" name="Nature">
        <title>Complex archaea that bridge the gap between prokaryotes and eukaryotes.</title>
        <authorList>
            <person name="Spang A."/>
            <person name="Saw J.H."/>
            <person name="Jorgensen S.L."/>
            <person name="Zaremba-Niedzwiedzka K."/>
            <person name="Martijn J."/>
            <person name="Lind A.E."/>
            <person name="van Eijk R."/>
            <person name="Schleper C."/>
            <person name="Guy L."/>
            <person name="Ettema T.J."/>
        </authorList>
    </citation>
    <scope>NUCLEOTIDE SEQUENCE</scope>
</reference>